<keyword evidence="2" id="KW-1185">Reference proteome</keyword>
<protein>
    <recommendedName>
        <fullName evidence="3">DUF2188 domain-containing protein</fullName>
    </recommendedName>
</protein>
<gene>
    <name evidence="1" type="ORF">LMG31841_02978</name>
</gene>
<evidence type="ECO:0000313" key="1">
    <source>
        <dbReference type="EMBL" id="CAG4901314.1"/>
    </source>
</evidence>
<accession>A0A9N8X2F4</accession>
<proteinExistence type="predicted"/>
<comment type="caution">
    <text evidence="1">The sequence shown here is derived from an EMBL/GenBank/DDBJ whole genome shotgun (WGS) entry which is preliminary data.</text>
</comment>
<evidence type="ECO:0008006" key="3">
    <source>
        <dbReference type="Google" id="ProtNLM"/>
    </source>
</evidence>
<dbReference type="EMBL" id="CAJQZC010000005">
    <property type="protein sequence ID" value="CAG4901314.1"/>
    <property type="molecule type" value="Genomic_DNA"/>
</dbReference>
<sequence length="67" mass="7541">MSNSLFINEKTSGFTVEPAHTSVPLATCKTQAEAIAWAKKNHPASPLHVARVRHLNDKRIPDHWRKV</sequence>
<organism evidence="1 2">
    <name type="scientific">Paraburkholderia saeva</name>
    <dbReference type="NCBI Taxonomy" id="2777537"/>
    <lineage>
        <taxon>Bacteria</taxon>
        <taxon>Pseudomonadati</taxon>
        <taxon>Pseudomonadota</taxon>
        <taxon>Betaproteobacteria</taxon>
        <taxon>Burkholderiales</taxon>
        <taxon>Burkholderiaceae</taxon>
        <taxon>Paraburkholderia</taxon>
    </lineage>
</organism>
<name>A0A9N8X2F4_9BURK</name>
<evidence type="ECO:0000313" key="2">
    <source>
        <dbReference type="Proteomes" id="UP000789704"/>
    </source>
</evidence>
<reference evidence="1" key="1">
    <citation type="submission" date="2021-04" db="EMBL/GenBank/DDBJ databases">
        <authorList>
            <person name="Vanwijnsberghe S."/>
        </authorList>
    </citation>
    <scope>NUCLEOTIDE SEQUENCE</scope>
    <source>
        <strain evidence="1">LMG 31841</strain>
    </source>
</reference>
<dbReference type="Proteomes" id="UP000789704">
    <property type="component" value="Unassembled WGS sequence"/>
</dbReference>
<dbReference type="RefSeq" id="WP_228877841.1">
    <property type="nucleotide sequence ID" value="NZ_CAJQZC010000005.1"/>
</dbReference>
<dbReference type="AlphaFoldDB" id="A0A9N8X2F4"/>